<protein>
    <submittedName>
        <fullName evidence="1">Uncharacterized protein</fullName>
    </submittedName>
</protein>
<proteinExistence type="predicted"/>
<dbReference type="AlphaFoldDB" id="A0A8H4B6W8"/>
<evidence type="ECO:0000313" key="1">
    <source>
        <dbReference type="EMBL" id="KAF1796288.1"/>
    </source>
</evidence>
<gene>
    <name evidence="1" type="ORF">FB192DRAFT_1348055</name>
</gene>
<accession>A0A8H4B6W8</accession>
<reference evidence="1 2" key="1">
    <citation type="submission" date="2019-09" db="EMBL/GenBank/DDBJ databases">
        <authorList>
            <consortium name="DOE Joint Genome Institute"/>
            <person name="Mondo S.J."/>
            <person name="Navarro-Mendoza M.I."/>
            <person name="Perez-Arques C."/>
            <person name="Panchal S."/>
            <person name="Nicolas F.E."/>
            <person name="Ganguly P."/>
            <person name="Pangilinan J."/>
            <person name="Grigoriev I."/>
            <person name="Heitman J."/>
            <person name="Sanya K."/>
            <person name="Garre V."/>
        </authorList>
    </citation>
    <scope>NUCLEOTIDE SEQUENCE [LARGE SCALE GENOMIC DNA]</scope>
    <source>
        <strain evidence="1 2">MU402</strain>
    </source>
</reference>
<dbReference type="EMBL" id="JAAECE010000013">
    <property type="protein sequence ID" value="KAF1796288.1"/>
    <property type="molecule type" value="Genomic_DNA"/>
</dbReference>
<organism evidence="1 2">
    <name type="scientific">Mucor circinelloides f. lusitanicus</name>
    <name type="common">Mucor racemosus var. lusitanicus</name>
    <dbReference type="NCBI Taxonomy" id="29924"/>
    <lineage>
        <taxon>Eukaryota</taxon>
        <taxon>Fungi</taxon>
        <taxon>Fungi incertae sedis</taxon>
        <taxon>Mucoromycota</taxon>
        <taxon>Mucoromycotina</taxon>
        <taxon>Mucoromycetes</taxon>
        <taxon>Mucorales</taxon>
        <taxon>Mucorineae</taxon>
        <taxon>Mucoraceae</taxon>
        <taxon>Mucor</taxon>
    </lineage>
</organism>
<dbReference type="Proteomes" id="UP000469890">
    <property type="component" value="Unassembled WGS sequence"/>
</dbReference>
<name>A0A8H4B6W8_MUCCL</name>
<evidence type="ECO:0000313" key="2">
    <source>
        <dbReference type="Proteomes" id="UP000469890"/>
    </source>
</evidence>
<comment type="caution">
    <text evidence="1">The sequence shown here is derived from an EMBL/GenBank/DDBJ whole genome shotgun (WGS) entry which is preliminary data.</text>
</comment>
<sequence length="120" mass="14350">MLTENDVTPKMSKLFADIDKLIDKYVFDVAEYPLETTTQRFVGWHVCQDFSMTFCKSFAPPSQPRTEQSIEKYKNMQGYLSEKFDVVKKENPTYHQWYFMYFVSLIRTYLLDLDETKAIR</sequence>